<evidence type="ECO:0000259" key="2">
    <source>
        <dbReference type="PROSITE" id="PS50951"/>
    </source>
</evidence>
<feature type="domain" description="SARAH" evidence="2">
    <location>
        <begin position="175"/>
        <end position="222"/>
    </location>
</feature>
<evidence type="ECO:0000259" key="1">
    <source>
        <dbReference type="PROSITE" id="PS50200"/>
    </source>
</evidence>
<dbReference type="Gene3D" id="3.10.20.90">
    <property type="entry name" value="Phosphatidylinositol 3-kinase Catalytic Subunit, Chain A, domain 1"/>
    <property type="match status" value="1"/>
</dbReference>
<dbReference type="PROSITE" id="PS50951">
    <property type="entry name" value="SARAH"/>
    <property type="match status" value="1"/>
</dbReference>
<evidence type="ECO:0000313" key="4">
    <source>
        <dbReference type="Proteomes" id="UP000694383"/>
    </source>
</evidence>
<dbReference type="PROSITE" id="PS50200">
    <property type="entry name" value="RA"/>
    <property type="match status" value="1"/>
</dbReference>
<keyword evidence="4" id="KW-1185">Reference proteome</keyword>
<dbReference type="GeneTree" id="ENSGT00940000157502"/>
<reference evidence="3" key="1">
    <citation type="submission" date="2025-08" db="UniProtKB">
        <authorList>
            <consortium name="Ensembl"/>
        </authorList>
    </citation>
    <scope>IDENTIFICATION</scope>
</reference>
<sequence>MSSGYSSLEEDSEEYFFTARTSFFKKNPGKATEGKDVEKELRREFSTEEIRQKVEAYNSMTKDHLKMTLVSEAWKVLILSLRTGCSIPELWHHSGLRTSRRQTNILNCFFQVVGALLGKFKVVDNPAKYALYKRCRREEQVYVCKLAEAECPLYLRLLAGPDQDSLSLVLREQQTGEWDAFSIPELRNFLLILDKEEQEQKDALIRRYTLYRNRLEEAIRQHRV</sequence>
<dbReference type="InterPro" id="IPR033614">
    <property type="entry name" value="RASSF1-6"/>
</dbReference>
<protein>
    <submittedName>
        <fullName evidence="3">Ras association domain family member 3</fullName>
    </submittedName>
</protein>
<accession>A0A8C7YS23</accession>
<organism evidence="3 4">
    <name type="scientific">Oryzias sinensis</name>
    <name type="common">Chinese medaka</name>
    <dbReference type="NCBI Taxonomy" id="183150"/>
    <lineage>
        <taxon>Eukaryota</taxon>
        <taxon>Metazoa</taxon>
        <taxon>Chordata</taxon>
        <taxon>Craniata</taxon>
        <taxon>Vertebrata</taxon>
        <taxon>Euteleostomi</taxon>
        <taxon>Actinopterygii</taxon>
        <taxon>Neopterygii</taxon>
        <taxon>Teleostei</taxon>
        <taxon>Neoteleostei</taxon>
        <taxon>Acanthomorphata</taxon>
        <taxon>Ovalentaria</taxon>
        <taxon>Atherinomorphae</taxon>
        <taxon>Beloniformes</taxon>
        <taxon>Adrianichthyidae</taxon>
        <taxon>Oryziinae</taxon>
        <taxon>Oryzias</taxon>
    </lineage>
</organism>
<dbReference type="PANTHER" id="PTHR22738">
    <property type="entry name" value="RASSF"/>
    <property type="match status" value="1"/>
</dbReference>
<proteinExistence type="predicted"/>
<evidence type="ECO:0000313" key="3">
    <source>
        <dbReference type="Ensembl" id="ENSOSIP00000032992.1"/>
    </source>
</evidence>
<dbReference type="Gene3D" id="1.20.5.110">
    <property type="match status" value="1"/>
</dbReference>
<dbReference type="AlphaFoldDB" id="A0A8C7YS23"/>
<dbReference type="Pfam" id="PF00788">
    <property type="entry name" value="RA"/>
    <property type="match status" value="1"/>
</dbReference>
<feature type="domain" description="Ras-associating" evidence="1">
    <location>
        <begin position="111"/>
        <end position="175"/>
    </location>
</feature>
<reference evidence="3" key="2">
    <citation type="submission" date="2025-09" db="UniProtKB">
        <authorList>
            <consortium name="Ensembl"/>
        </authorList>
    </citation>
    <scope>IDENTIFICATION</scope>
</reference>
<dbReference type="PANTHER" id="PTHR22738:SF8">
    <property type="entry name" value="RAS ASSOCIATION DOMAIN-CONTAINING PROTEIN 3"/>
    <property type="match status" value="1"/>
</dbReference>
<dbReference type="GO" id="GO:0005737">
    <property type="term" value="C:cytoplasm"/>
    <property type="evidence" value="ECO:0007669"/>
    <property type="project" value="TreeGrafter"/>
</dbReference>
<name>A0A8C7YS23_9TELE</name>
<dbReference type="InterPro" id="IPR000159">
    <property type="entry name" value="RA_dom"/>
</dbReference>
<dbReference type="InterPro" id="IPR011524">
    <property type="entry name" value="SARAH_dom"/>
</dbReference>
<dbReference type="GO" id="GO:0007165">
    <property type="term" value="P:signal transduction"/>
    <property type="evidence" value="ECO:0007669"/>
    <property type="project" value="InterPro"/>
</dbReference>
<dbReference type="Ensembl" id="ENSOSIT00000034777.1">
    <property type="protein sequence ID" value="ENSOSIP00000032992.1"/>
    <property type="gene ID" value="ENSOSIG00000016718.1"/>
</dbReference>
<dbReference type="Proteomes" id="UP000694383">
    <property type="component" value="Unplaced"/>
</dbReference>
<dbReference type="Pfam" id="PF16517">
    <property type="entry name" value="Nore1-SARAH"/>
    <property type="match status" value="1"/>
</dbReference>